<name>A0A6M3LIS1_9ZZZZ</name>
<gene>
    <name evidence="2" type="ORF">MM415B05544_0003</name>
</gene>
<proteinExistence type="predicted"/>
<dbReference type="InterPro" id="IPR004843">
    <property type="entry name" value="Calcineurin-like_PHP"/>
</dbReference>
<sequence length="220" mass="25595">MNIGVIADTHIPFEYKHYLSFCQQTFKEYKCTKIIHIGDLVDNHAISYHEVDCDGMSAEDEMKEADKHLKKWYKAFPKLKLCRGNHDRMVDRKGKTSNLPKRVFKKFRDIWGLPFDWEDDWSFKINGILFQHGSGYASKYSHIQCAYDQRMNVVIGHNHCVLGVDYLESEQNRIFGMSVGCGIDVKSYAMAYQRDFRRKPVKGCGVILENGKYPLPIPML</sequence>
<dbReference type="Pfam" id="PF00149">
    <property type="entry name" value="Metallophos"/>
    <property type="match status" value="1"/>
</dbReference>
<dbReference type="AlphaFoldDB" id="A0A6M3LIS1"/>
<dbReference type="Gene3D" id="3.60.21.10">
    <property type="match status" value="1"/>
</dbReference>
<dbReference type="SUPFAM" id="SSF56300">
    <property type="entry name" value="Metallo-dependent phosphatases"/>
    <property type="match status" value="1"/>
</dbReference>
<feature type="domain" description="Calcineurin-like phosphoesterase" evidence="1">
    <location>
        <begin position="1"/>
        <end position="139"/>
    </location>
</feature>
<accession>A0A6M3LIS1</accession>
<protein>
    <submittedName>
        <fullName evidence="2">Putative calcineurin-like phosphoesterase</fullName>
    </submittedName>
</protein>
<dbReference type="InterPro" id="IPR029052">
    <property type="entry name" value="Metallo-depent_PP-like"/>
</dbReference>
<dbReference type="GO" id="GO:0016787">
    <property type="term" value="F:hydrolase activity"/>
    <property type="evidence" value="ECO:0007669"/>
    <property type="project" value="InterPro"/>
</dbReference>
<evidence type="ECO:0000313" key="2">
    <source>
        <dbReference type="EMBL" id="QJA95207.1"/>
    </source>
</evidence>
<evidence type="ECO:0000259" key="1">
    <source>
        <dbReference type="Pfam" id="PF00149"/>
    </source>
</evidence>
<dbReference type="EMBL" id="MT143295">
    <property type="protein sequence ID" value="QJA95207.1"/>
    <property type="molecule type" value="Genomic_DNA"/>
</dbReference>
<reference evidence="2" key="1">
    <citation type="submission" date="2020-03" db="EMBL/GenBank/DDBJ databases">
        <title>The deep terrestrial virosphere.</title>
        <authorList>
            <person name="Holmfeldt K."/>
            <person name="Nilsson E."/>
            <person name="Simone D."/>
            <person name="Lopez-Fernandez M."/>
            <person name="Wu X."/>
            <person name="de Brujin I."/>
            <person name="Lundin D."/>
            <person name="Andersson A."/>
            <person name="Bertilsson S."/>
            <person name="Dopson M."/>
        </authorList>
    </citation>
    <scope>NUCLEOTIDE SEQUENCE</scope>
    <source>
        <strain evidence="2">MM415B05544</strain>
    </source>
</reference>
<organism evidence="2">
    <name type="scientific">viral metagenome</name>
    <dbReference type="NCBI Taxonomy" id="1070528"/>
    <lineage>
        <taxon>unclassified sequences</taxon>
        <taxon>metagenomes</taxon>
        <taxon>organismal metagenomes</taxon>
    </lineage>
</organism>